<comment type="caution">
    <text evidence="3">The sequence shown here is derived from an EMBL/GenBank/DDBJ whole genome shotgun (WGS) entry which is preliminary data.</text>
</comment>
<dbReference type="EMBL" id="SLZY01000001">
    <property type="protein sequence ID" value="TCS73875.1"/>
    <property type="molecule type" value="Genomic_DNA"/>
</dbReference>
<keyword evidence="2" id="KW-0732">Signal</keyword>
<dbReference type="Proteomes" id="UP000295135">
    <property type="component" value="Unassembled WGS sequence"/>
</dbReference>
<organism evidence="3 4">
    <name type="scientific">Sulfuritortus calidifontis</name>
    <dbReference type="NCBI Taxonomy" id="1914471"/>
    <lineage>
        <taxon>Bacteria</taxon>
        <taxon>Pseudomonadati</taxon>
        <taxon>Pseudomonadota</taxon>
        <taxon>Betaproteobacteria</taxon>
        <taxon>Nitrosomonadales</taxon>
        <taxon>Thiobacillaceae</taxon>
        <taxon>Sulfuritortus</taxon>
    </lineage>
</organism>
<feature type="compositionally biased region" description="Polar residues" evidence="1">
    <location>
        <begin position="142"/>
        <end position="152"/>
    </location>
</feature>
<evidence type="ECO:0000313" key="4">
    <source>
        <dbReference type="Proteomes" id="UP000295135"/>
    </source>
</evidence>
<gene>
    <name evidence="3" type="ORF">EDC61_10197</name>
</gene>
<sequence length="152" mass="16389">MARLSSWLRLAALIGAAAVLAAPSFQAAAGADKPKLERGKGEKCVEDTDFMRRNHMDLLKHHRDETMHKGIRTTKHSLKGCVQCHASEKTGSVAATKEDFCAACHSYASVKLDCWDCHATKPMAKKPGKTEPQAEVTASPLMATTQNGGAKQ</sequence>
<dbReference type="AlphaFoldDB" id="A0A4R3JYQ3"/>
<evidence type="ECO:0000256" key="2">
    <source>
        <dbReference type="SAM" id="SignalP"/>
    </source>
</evidence>
<feature type="signal peptide" evidence="2">
    <location>
        <begin position="1"/>
        <end position="21"/>
    </location>
</feature>
<dbReference type="InterPro" id="IPR036280">
    <property type="entry name" value="Multihaem_cyt_sf"/>
</dbReference>
<accession>A0A4R3JYQ3</accession>
<reference evidence="3 4" key="1">
    <citation type="submission" date="2019-03" db="EMBL/GenBank/DDBJ databases">
        <title>Genomic Encyclopedia of Type Strains, Phase IV (KMG-IV): sequencing the most valuable type-strain genomes for metagenomic binning, comparative biology and taxonomic classification.</title>
        <authorList>
            <person name="Goeker M."/>
        </authorList>
    </citation>
    <scope>NUCLEOTIDE SEQUENCE [LARGE SCALE GENOMIC DNA]</scope>
    <source>
        <strain evidence="3 4">DSM 103923</strain>
    </source>
</reference>
<evidence type="ECO:0000313" key="3">
    <source>
        <dbReference type="EMBL" id="TCS73875.1"/>
    </source>
</evidence>
<evidence type="ECO:0000256" key="1">
    <source>
        <dbReference type="SAM" id="MobiDB-lite"/>
    </source>
</evidence>
<protein>
    <submittedName>
        <fullName evidence="3">Uncharacterized protein</fullName>
    </submittedName>
</protein>
<dbReference type="RefSeq" id="WP_197721814.1">
    <property type="nucleotide sequence ID" value="NZ_AP018721.1"/>
</dbReference>
<keyword evidence="4" id="KW-1185">Reference proteome</keyword>
<feature type="chain" id="PRO_5020821821" evidence="2">
    <location>
        <begin position="22"/>
        <end position="152"/>
    </location>
</feature>
<proteinExistence type="predicted"/>
<feature type="region of interest" description="Disordered" evidence="1">
    <location>
        <begin position="123"/>
        <end position="152"/>
    </location>
</feature>
<name>A0A4R3JYQ3_9PROT</name>
<dbReference type="SUPFAM" id="SSF48695">
    <property type="entry name" value="Multiheme cytochromes"/>
    <property type="match status" value="1"/>
</dbReference>